<feature type="compositionally biased region" description="Polar residues" evidence="1">
    <location>
        <begin position="49"/>
        <end position="61"/>
    </location>
</feature>
<protein>
    <submittedName>
        <fullName evidence="4">Addiction module toxin RelE</fullName>
    </submittedName>
    <submittedName>
        <fullName evidence="3">Rho termination factor-like protein</fullName>
    </submittedName>
</protein>
<sequence>MPNAWSDKDERQYQHVKSEQQDRGKSTRSAKAIAARTVNKQRRQEKRTPNTTSQGTGNPNTPLEKRTRQELYNRASELKISGRSRMRKQELVNAIRQQQN</sequence>
<feature type="compositionally biased region" description="Basic and acidic residues" evidence="1">
    <location>
        <begin position="1"/>
        <end position="25"/>
    </location>
</feature>
<dbReference type="Pfam" id="PF07498">
    <property type="entry name" value="Rho_N"/>
    <property type="match status" value="1"/>
</dbReference>
<evidence type="ECO:0000259" key="2">
    <source>
        <dbReference type="SMART" id="SM00959"/>
    </source>
</evidence>
<dbReference type="EMBL" id="QLMD01000001">
    <property type="protein sequence ID" value="RAK01518.1"/>
    <property type="molecule type" value="Genomic_DNA"/>
</dbReference>
<organism evidence="3 5">
    <name type="scientific">Aliidiomarina maris</name>
    <dbReference type="NCBI Taxonomy" id="531312"/>
    <lineage>
        <taxon>Bacteria</taxon>
        <taxon>Pseudomonadati</taxon>
        <taxon>Pseudomonadota</taxon>
        <taxon>Gammaproteobacteria</taxon>
        <taxon>Alteromonadales</taxon>
        <taxon>Idiomarinaceae</taxon>
        <taxon>Aliidiomarina</taxon>
    </lineage>
</organism>
<evidence type="ECO:0000313" key="3">
    <source>
        <dbReference type="EMBL" id="RAK01518.1"/>
    </source>
</evidence>
<dbReference type="RefSeq" id="WP_111568010.1">
    <property type="nucleotide sequence ID" value="NZ_PIPK01000001.1"/>
</dbReference>
<dbReference type="EMBL" id="PIPK01000001">
    <property type="protein sequence ID" value="RUO28355.1"/>
    <property type="molecule type" value="Genomic_DNA"/>
</dbReference>
<name>A0A327X5J4_9GAMM</name>
<dbReference type="Gene3D" id="1.10.720.10">
    <property type="match status" value="1"/>
</dbReference>
<dbReference type="Proteomes" id="UP000287865">
    <property type="component" value="Unassembled WGS sequence"/>
</dbReference>
<reference evidence="3 5" key="2">
    <citation type="submission" date="2018-06" db="EMBL/GenBank/DDBJ databases">
        <title>Genomic Encyclopedia of Type Strains, Phase III (KMG-III): the genomes of soil and plant-associated and newly described type strains.</title>
        <authorList>
            <person name="Whitman W."/>
        </authorList>
    </citation>
    <scope>NUCLEOTIDE SEQUENCE [LARGE SCALE GENOMIC DNA]</scope>
    <source>
        <strain evidence="3 5">CGMCC 1.15366</strain>
    </source>
</reference>
<evidence type="ECO:0000313" key="5">
    <source>
        <dbReference type="Proteomes" id="UP000249203"/>
    </source>
</evidence>
<feature type="domain" description="Rho termination factor-like N-terminal" evidence="2">
    <location>
        <begin position="62"/>
        <end position="100"/>
    </location>
</feature>
<feature type="region of interest" description="Disordered" evidence="1">
    <location>
        <begin position="1"/>
        <end position="69"/>
    </location>
</feature>
<evidence type="ECO:0000313" key="4">
    <source>
        <dbReference type="EMBL" id="RUO28355.1"/>
    </source>
</evidence>
<dbReference type="OrthoDB" id="215254at2"/>
<dbReference type="SMART" id="SM00959">
    <property type="entry name" value="Rho_N"/>
    <property type="match status" value="1"/>
</dbReference>
<comment type="caution">
    <text evidence="3">The sequence shown here is derived from an EMBL/GenBank/DDBJ whole genome shotgun (WGS) entry which is preliminary data.</text>
</comment>
<evidence type="ECO:0000256" key="1">
    <source>
        <dbReference type="SAM" id="MobiDB-lite"/>
    </source>
</evidence>
<dbReference type="SUPFAM" id="SSF68912">
    <property type="entry name" value="Rho N-terminal domain-like"/>
    <property type="match status" value="1"/>
</dbReference>
<keyword evidence="6" id="KW-1185">Reference proteome</keyword>
<reference evidence="4 6" key="1">
    <citation type="journal article" date="2018" name="Front. Microbiol.">
        <title>Genome-Based Analysis Reveals the Taxonomy and Diversity of the Family Idiomarinaceae.</title>
        <authorList>
            <person name="Liu Y."/>
            <person name="Lai Q."/>
            <person name="Shao Z."/>
        </authorList>
    </citation>
    <scope>NUCLEOTIDE SEQUENCE [LARGE SCALE GENOMIC DNA]</scope>
    <source>
        <strain evidence="4 6">CF12-14</strain>
    </source>
</reference>
<gene>
    <name evidence="3" type="ORF">B0I24_101141</name>
    <name evidence="4" type="ORF">CWE07_00680</name>
</gene>
<dbReference type="GO" id="GO:0006353">
    <property type="term" value="P:DNA-templated transcription termination"/>
    <property type="evidence" value="ECO:0007669"/>
    <property type="project" value="InterPro"/>
</dbReference>
<dbReference type="InterPro" id="IPR011112">
    <property type="entry name" value="Rho-like_N"/>
</dbReference>
<accession>A0A327X5J4</accession>
<dbReference type="InterPro" id="IPR036269">
    <property type="entry name" value="Rho_N_sf"/>
</dbReference>
<dbReference type="Proteomes" id="UP000249203">
    <property type="component" value="Unassembled WGS sequence"/>
</dbReference>
<dbReference type="AlphaFoldDB" id="A0A327X5J4"/>
<evidence type="ECO:0000313" key="6">
    <source>
        <dbReference type="Proteomes" id="UP000287865"/>
    </source>
</evidence>
<proteinExistence type="predicted"/>